<dbReference type="InterPro" id="IPR019650">
    <property type="entry name" value="DUF2513"/>
</dbReference>
<dbReference type="RefSeq" id="WP_072991598.1">
    <property type="nucleotide sequence ID" value="NZ_FQZB01000016.1"/>
</dbReference>
<dbReference type="AlphaFoldDB" id="A0A1M6S482"/>
<protein>
    <recommendedName>
        <fullName evidence="3">DUF2513 domain-containing protein</fullName>
    </recommendedName>
</protein>
<dbReference type="Pfam" id="PF10711">
    <property type="entry name" value="DUF2513"/>
    <property type="match status" value="1"/>
</dbReference>
<dbReference type="STRING" id="1121302.SAMN02745163_03744"/>
<dbReference type="EMBL" id="FQZB01000016">
    <property type="protein sequence ID" value="SHK39328.1"/>
    <property type="molecule type" value="Genomic_DNA"/>
</dbReference>
<dbReference type="OrthoDB" id="6960201at2"/>
<evidence type="ECO:0008006" key="3">
    <source>
        <dbReference type="Google" id="ProtNLM"/>
    </source>
</evidence>
<evidence type="ECO:0000313" key="2">
    <source>
        <dbReference type="Proteomes" id="UP000184310"/>
    </source>
</evidence>
<proteinExistence type="predicted"/>
<reference evidence="1 2" key="1">
    <citation type="submission" date="2016-11" db="EMBL/GenBank/DDBJ databases">
        <authorList>
            <person name="Jaros S."/>
            <person name="Januszkiewicz K."/>
            <person name="Wedrychowicz H."/>
        </authorList>
    </citation>
    <scope>NUCLEOTIDE SEQUENCE [LARGE SCALE GENOMIC DNA]</scope>
    <source>
        <strain evidence="1 2">DSM 21758</strain>
    </source>
</reference>
<evidence type="ECO:0000313" key="1">
    <source>
        <dbReference type="EMBL" id="SHK39328.1"/>
    </source>
</evidence>
<name>A0A1M6S482_9CLOT</name>
<dbReference type="Proteomes" id="UP000184310">
    <property type="component" value="Unassembled WGS sequence"/>
</dbReference>
<accession>A0A1M6S482</accession>
<organism evidence="1 2">
    <name type="scientific">Clostridium cavendishii DSM 21758</name>
    <dbReference type="NCBI Taxonomy" id="1121302"/>
    <lineage>
        <taxon>Bacteria</taxon>
        <taxon>Bacillati</taxon>
        <taxon>Bacillota</taxon>
        <taxon>Clostridia</taxon>
        <taxon>Eubacteriales</taxon>
        <taxon>Clostridiaceae</taxon>
        <taxon>Clostridium</taxon>
    </lineage>
</organism>
<keyword evidence="2" id="KW-1185">Reference proteome</keyword>
<gene>
    <name evidence="1" type="ORF">SAMN02745163_03744</name>
</gene>
<sequence>MKLNPDCIRDILLTVEENTDFSTSMSYNENSSYDKLNKYSQEEIFYHINQCELSGLVTKVEWILGGSFYVRDLSPSGHEFLSNIRSDTNWSKTKEVATKVGSFSLDILSKVAVSVATSLINKHI</sequence>